<dbReference type="PRINTS" id="PR00313">
    <property type="entry name" value="CABNDNGRPT"/>
</dbReference>
<dbReference type="PANTHER" id="PTHR38340:SF1">
    <property type="entry name" value="S-LAYER PROTEIN"/>
    <property type="match status" value="1"/>
</dbReference>
<dbReference type="Pfam" id="PF00353">
    <property type="entry name" value="HemolysinCabind"/>
    <property type="match status" value="1"/>
</dbReference>
<comment type="subcellular location">
    <subcellularLocation>
        <location evidence="1">Secreted</location>
    </subcellularLocation>
</comment>
<dbReference type="Gene3D" id="2.150.10.10">
    <property type="entry name" value="Serralysin-like metalloprotease, C-terminal"/>
    <property type="match status" value="1"/>
</dbReference>
<dbReference type="PANTHER" id="PTHR38340">
    <property type="entry name" value="S-LAYER PROTEIN"/>
    <property type="match status" value="1"/>
</dbReference>
<comment type="caution">
    <text evidence="3">The sequence shown here is derived from an EMBL/GenBank/DDBJ whole genome shotgun (WGS) entry which is preliminary data.</text>
</comment>
<reference evidence="3 4" key="1">
    <citation type="journal article" date="2000" name="Arch. Microbiol.">
        <title>Rhodobaca bogoriensis gen. nov. and sp. nov., an alkaliphilic purple nonsulfur bacterium from African Rift Valley soda lakes.</title>
        <authorList>
            <person name="Milford A.D."/>
            <person name="Achenbach L.A."/>
            <person name="Jung D.O."/>
            <person name="Madigan M.T."/>
        </authorList>
    </citation>
    <scope>NUCLEOTIDE SEQUENCE [LARGE SCALE GENOMIC DNA]</scope>
    <source>
        <strain evidence="3 4">2376</strain>
    </source>
</reference>
<dbReference type="GO" id="GO:0005576">
    <property type="term" value="C:extracellular region"/>
    <property type="evidence" value="ECO:0007669"/>
    <property type="project" value="UniProtKB-SubCell"/>
</dbReference>
<dbReference type="Proteomes" id="UP000529417">
    <property type="component" value="Unassembled WGS sequence"/>
</dbReference>
<evidence type="ECO:0000313" key="4">
    <source>
        <dbReference type="Proteomes" id="UP000529417"/>
    </source>
</evidence>
<dbReference type="AlphaFoldDB" id="A0A7Z0KYJ6"/>
<sequence>MPVNVTLNASQDIAPALTALDHGGFAVAWQAGHGGMMTMYGAASSSFSQPFIATGQPIAQASRIMDWSTGHVSDTVPLTDGQYLAILAANPQHPEAPDQYNTVLGQIIDATGAPLGEPFLVPQSHDSHKNSPAAALLDDGSIVVAWVEAGVHAQATFWRRFDAEGNPLNDEQPLLPLGRIDLDVDVAAMPDGGFLLLVANHPGWGQSVGINSAQRFDAEGNAVGELSRAVRAWEDLGMSFLHGNATIVPLPDGPMVGVWTATATVGYVTNVLALPFAADLLGTDGDDELQAGDVGTAIFGFEGNDTLIGGPGNDFLTGGPGDDLLFGGGGMNTAVFSGVFRDYDIAHGPQDTLVVTDQREGSPDGTDTLSDIHMLKFTHVSSPSTTEVADLDLDLTVAGHVSDMAGNAMANVDVTFTAAADGWEMQTTRTGPDSAFDLRVAKGLAGELAASRDHDPATDGRPSAMDALEVLRMAVGLDPSFGPAQALNFIAADVNGDGQITALDALEVLRAAVGLASDNAPRWVFVDSATDWEALDLSRSNVQFDTGITIAAGDSDLDLGLTGILLGNMAEVA</sequence>
<organism evidence="3 4">
    <name type="scientific">Rhabdonatronobacter sediminivivens</name>
    <dbReference type="NCBI Taxonomy" id="2743469"/>
    <lineage>
        <taxon>Bacteria</taxon>
        <taxon>Pseudomonadati</taxon>
        <taxon>Pseudomonadota</taxon>
        <taxon>Alphaproteobacteria</taxon>
        <taxon>Rhodobacterales</taxon>
        <taxon>Paracoccaceae</taxon>
        <taxon>Rhabdonatronobacter</taxon>
    </lineage>
</organism>
<dbReference type="RefSeq" id="WP_179905252.1">
    <property type="nucleotide sequence ID" value="NZ_JACBXS010000009.1"/>
</dbReference>
<gene>
    <name evidence="3" type="ORF">HUK65_06030</name>
</gene>
<proteinExistence type="predicted"/>
<dbReference type="GO" id="GO:0005509">
    <property type="term" value="F:calcium ion binding"/>
    <property type="evidence" value="ECO:0007669"/>
    <property type="project" value="InterPro"/>
</dbReference>
<name>A0A7Z0KYJ6_9RHOB</name>
<dbReference type="InterPro" id="IPR001343">
    <property type="entry name" value="Hemolysn_Ca-bd"/>
</dbReference>
<keyword evidence="2" id="KW-0964">Secreted</keyword>
<protein>
    <submittedName>
        <fullName evidence="3">Uncharacterized protein</fullName>
    </submittedName>
</protein>
<dbReference type="PROSITE" id="PS00330">
    <property type="entry name" value="HEMOLYSIN_CALCIUM"/>
    <property type="match status" value="1"/>
</dbReference>
<keyword evidence="4" id="KW-1185">Reference proteome</keyword>
<dbReference type="InterPro" id="IPR036439">
    <property type="entry name" value="Dockerin_dom_sf"/>
</dbReference>
<dbReference type="EMBL" id="JACBXS010000009">
    <property type="protein sequence ID" value="NYS24546.1"/>
    <property type="molecule type" value="Genomic_DNA"/>
</dbReference>
<accession>A0A7Z0KYJ6</accession>
<dbReference type="Gene3D" id="1.10.1330.10">
    <property type="entry name" value="Dockerin domain"/>
    <property type="match status" value="1"/>
</dbReference>
<dbReference type="GO" id="GO:0000272">
    <property type="term" value="P:polysaccharide catabolic process"/>
    <property type="evidence" value="ECO:0007669"/>
    <property type="project" value="InterPro"/>
</dbReference>
<dbReference type="Pfam" id="PF00404">
    <property type="entry name" value="Dockerin_1"/>
    <property type="match status" value="1"/>
</dbReference>
<dbReference type="InterPro" id="IPR011049">
    <property type="entry name" value="Serralysin-like_metalloprot_C"/>
</dbReference>
<dbReference type="SUPFAM" id="SSF51120">
    <property type="entry name" value="beta-Roll"/>
    <property type="match status" value="1"/>
</dbReference>
<dbReference type="InterPro" id="IPR018511">
    <property type="entry name" value="Hemolysin-typ_Ca-bd_CS"/>
</dbReference>
<evidence type="ECO:0000313" key="3">
    <source>
        <dbReference type="EMBL" id="NYS24546.1"/>
    </source>
</evidence>
<evidence type="ECO:0000256" key="1">
    <source>
        <dbReference type="ARBA" id="ARBA00004613"/>
    </source>
</evidence>
<dbReference type="InterPro" id="IPR050557">
    <property type="entry name" value="RTX_toxin/Mannuronan_C5-epim"/>
</dbReference>
<dbReference type="SUPFAM" id="SSF63446">
    <property type="entry name" value="Type I dockerin domain"/>
    <property type="match status" value="1"/>
</dbReference>
<dbReference type="GO" id="GO:0004553">
    <property type="term" value="F:hydrolase activity, hydrolyzing O-glycosyl compounds"/>
    <property type="evidence" value="ECO:0007669"/>
    <property type="project" value="InterPro"/>
</dbReference>
<dbReference type="InterPro" id="IPR002105">
    <property type="entry name" value="Dockerin_1_rpt"/>
</dbReference>
<evidence type="ECO:0000256" key="2">
    <source>
        <dbReference type="ARBA" id="ARBA00022525"/>
    </source>
</evidence>